<proteinExistence type="inferred from homology"/>
<sequence>MKAESPERSALVALLGRRGIRQREVADAIVERDDPAVGIEILQRHLYEAEGLFHEAILSRLLDDTEQRIAAWKDSGIGVHAYFDQDYPQQLRSVREMPLVVFTRGTLADDTRAVAVVGSRRASDDGVHRTRHITRMLADNGITIVSGLADGVDTAGHETALDLGARTVAVIANGVDQCYPPSNRELQAAIAKTGLVISEYLPHVRPTRWQFLERNAIMSGYASASIVVEADERSGTRIQVQRALQHGRPVIFLDKMLAVSWAKEATDRPNVHVAASLSELEDLIDQILSDQAITTEHLPGIDPPF</sequence>
<dbReference type="Pfam" id="PF02481">
    <property type="entry name" value="DNA_processg_A"/>
    <property type="match status" value="1"/>
</dbReference>
<dbReference type="EMBL" id="VFOW01000001">
    <property type="protein sequence ID" value="TQL77376.1"/>
    <property type="molecule type" value="Genomic_DNA"/>
</dbReference>
<protein>
    <submittedName>
        <fullName evidence="3">DNA processing protein</fullName>
    </submittedName>
</protein>
<dbReference type="AlphaFoldDB" id="A0A543AXT5"/>
<dbReference type="SUPFAM" id="SSF102405">
    <property type="entry name" value="MCP/YpsA-like"/>
    <property type="match status" value="1"/>
</dbReference>
<name>A0A543AXT5_9ACTN</name>
<dbReference type="PANTHER" id="PTHR43022">
    <property type="entry name" value="PROTEIN SMF"/>
    <property type="match status" value="1"/>
</dbReference>
<accession>A0A543AXT5</accession>
<evidence type="ECO:0000313" key="3">
    <source>
        <dbReference type="EMBL" id="TQL77376.1"/>
    </source>
</evidence>
<reference evidence="3 4" key="1">
    <citation type="submission" date="2019-06" db="EMBL/GenBank/DDBJ databases">
        <title>Sequencing the genomes of 1000 actinobacteria strains.</title>
        <authorList>
            <person name="Klenk H.-P."/>
        </authorList>
    </citation>
    <scope>NUCLEOTIDE SEQUENCE [LARGE SCALE GENOMIC DNA]</scope>
    <source>
        <strain evidence="3 4">DSM 45928</strain>
    </source>
</reference>
<comment type="similarity">
    <text evidence="1">Belongs to the DprA/Smf family.</text>
</comment>
<dbReference type="InterPro" id="IPR003488">
    <property type="entry name" value="DprA"/>
</dbReference>
<dbReference type="GO" id="GO:0009294">
    <property type="term" value="P:DNA-mediated transformation"/>
    <property type="evidence" value="ECO:0007669"/>
    <property type="project" value="InterPro"/>
</dbReference>
<dbReference type="Proteomes" id="UP000317043">
    <property type="component" value="Unassembled WGS sequence"/>
</dbReference>
<evidence type="ECO:0000313" key="4">
    <source>
        <dbReference type="Proteomes" id="UP000317043"/>
    </source>
</evidence>
<dbReference type="PANTHER" id="PTHR43022:SF1">
    <property type="entry name" value="PROTEIN SMF"/>
    <property type="match status" value="1"/>
</dbReference>
<dbReference type="Gene3D" id="3.40.50.450">
    <property type="match status" value="1"/>
</dbReference>
<organism evidence="3 4">
    <name type="scientific">Stackebrandtia endophytica</name>
    <dbReference type="NCBI Taxonomy" id="1496996"/>
    <lineage>
        <taxon>Bacteria</taxon>
        <taxon>Bacillati</taxon>
        <taxon>Actinomycetota</taxon>
        <taxon>Actinomycetes</taxon>
        <taxon>Glycomycetales</taxon>
        <taxon>Glycomycetaceae</taxon>
        <taxon>Stackebrandtia</taxon>
    </lineage>
</organism>
<dbReference type="RefSeq" id="WP_142040171.1">
    <property type="nucleotide sequence ID" value="NZ_JBHTGS010000001.1"/>
</dbReference>
<gene>
    <name evidence="3" type="ORF">FB566_2935</name>
</gene>
<comment type="caution">
    <text evidence="3">The sequence shown here is derived from an EMBL/GenBank/DDBJ whole genome shotgun (WGS) entry which is preliminary data.</text>
</comment>
<evidence type="ECO:0000259" key="2">
    <source>
        <dbReference type="Pfam" id="PF02481"/>
    </source>
</evidence>
<dbReference type="InParanoid" id="A0A543AXT5"/>
<dbReference type="OrthoDB" id="9785707at2"/>
<evidence type="ECO:0000256" key="1">
    <source>
        <dbReference type="ARBA" id="ARBA00006525"/>
    </source>
</evidence>
<keyword evidence="4" id="KW-1185">Reference proteome</keyword>
<feature type="domain" description="Smf/DprA SLOG" evidence="2">
    <location>
        <begin position="81"/>
        <end position="286"/>
    </location>
</feature>
<dbReference type="InterPro" id="IPR057666">
    <property type="entry name" value="DrpA_SLOG"/>
</dbReference>